<reference evidence="2" key="1">
    <citation type="submission" date="2024-02" db="EMBL/GenBank/DDBJ databases">
        <title>Sediminibacterium planktonica sp. nov. and Sediminibacterium longus sp. nov., isolated from surface lake and river water.</title>
        <authorList>
            <person name="Watanabe K."/>
            <person name="Takemine S."/>
            <person name="Ishii Y."/>
            <person name="Ogata Y."/>
            <person name="Shindo C."/>
            <person name="Suda W."/>
        </authorList>
    </citation>
    <scope>NUCLEOTIDE SEQUENCE</scope>
    <source>
        <strain evidence="2">KACHI17</strain>
    </source>
</reference>
<organism evidence="2">
    <name type="scientific">Sediminibacterium sp. KACHI17</name>
    <dbReference type="NCBI Taxonomy" id="1751071"/>
    <lineage>
        <taxon>Bacteria</taxon>
        <taxon>Pseudomonadati</taxon>
        <taxon>Bacteroidota</taxon>
        <taxon>Chitinophagia</taxon>
        <taxon>Chitinophagales</taxon>
        <taxon>Chitinophagaceae</taxon>
        <taxon>Sediminibacterium</taxon>
    </lineage>
</organism>
<dbReference type="EMBL" id="AP029612">
    <property type="protein sequence ID" value="BFG71246.1"/>
    <property type="molecule type" value="Genomic_DNA"/>
</dbReference>
<feature type="region of interest" description="Disordered" evidence="1">
    <location>
        <begin position="25"/>
        <end position="56"/>
    </location>
</feature>
<proteinExistence type="predicted"/>
<sequence length="307" mass="35402">MTAQEKTGVWRGIVRFSSYGFDPNYNPTPRPIMPPNDPQSRMGRPGTSSFATSTVTNTETDTRAKLEWLQIDDRSVVQLTSYGVDNKLVTMYQFYARPTPKEFYKFHMQGKSVVVKETDRRADLFDMRGTFQETDSSFVFWGVWEDPFTGRRFGTFFFEKVKEVISINPELVYSFLKKNKLSDDIVSASIPAIVVHDTIQTDAIAVYGNLVDNGLKDQDTLSIWFNGKLLEDNIVPTDKRFFFRANLADQEWNYLTIRCKNEGKEKGAGVHLNLEFNDIQMKYNLGLFRYGQSDWVIHRKVSNKQAP</sequence>
<feature type="compositionally biased region" description="Pro residues" evidence="1">
    <location>
        <begin position="26"/>
        <end position="37"/>
    </location>
</feature>
<accession>A0AAT9GKS3</accession>
<dbReference type="AlphaFoldDB" id="A0AAT9GKS3"/>
<evidence type="ECO:0000313" key="2">
    <source>
        <dbReference type="EMBL" id="BFG71246.1"/>
    </source>
</evidence>
<name>A0AAT9GKS3_9BACT</name>
<evidence type="ECO:0000256" key="1">
    <source>
        <dbReference type="SAM" id="MobiDB-lite"/>
    </source>
</evidence>
<protein>
    <submittedName>
        <fullName evidence="2">Uncharacterized protein</fullName>
    </submittedName>
</protein>
<gene>
    <name evidence="2" type="ORF">KACHI17_21270</name>
</gene>
<feature type="compositionally biased region" description="Polar residues" evidence="1">
    <location>
        <begin position="46"/>
        <end position="56"/>
    </location>
</feature>